<evidence type="ECO:0000256" key="4">
    <source>
        <dbReference type="ARBA" id="ARBA00022729"/>
    </source>
</evidence>
<dbReference type="OrthoDB" id="9793175at2"/>
<dbReference type="EMBL" id="RBAH01000006">
    <property type="protein sequence ID" value="RKN85089.1"/>
    <property type="molecule type" value="Genomic_DNA"/>
</dbReference>
<accession>A0A3B0CLJ4</accession>
<dbReference type="CDD" id="cd01146">
    <property type="entry name" value="FhuD"/>
    <property type="match status" value="1"/>
</dbReference>
<dbReference type="GO" id="GO:1901678">
    <property type="term" value="P:iron coordination entity transport"/>
    <property type="evidence" value="ECO:0007669"/>
    <property type="project" value="UniProtKB-ARBA"/>
</dbReference>
<protein>
    <submittedName>
        <fullName evidence="9">Iron-siderophore ABC transporter substrate-binding protein</fullName>
    </submittedName>
</protein>
<comment type="subcellular location">
    <subcellularLocation>
        <location evidence="1">Cell envelope</location>
    </subcellularLocation>
</comment>
<feature type="compositionally biased region" description="Polar residues" evidence="6">
    <location>
        <begin position="23"/>
        <end position="33"/>
    </location>
</feature>
<evidence type="ECO:0000256" key="5">
    <source>
        <dbReference type="SAM" id="Coils"/>
    </source>
</evidence>
<evidence type="ECO:0000256" key="1">
    <source>
        <dbReference type="ARBA" id="ARBA00004196"/>
    </source>
</evidence>
<evidence type="ECO:0000256" key="7">
    <source>
        <dbReference type="SAM" id="SignalP"/>
    </source>
</evidence>
<keyword evidence="3" id="KW-0813">Transport</keyword>
<feature type="coiled-coil region" evidence="5">
    <location>
        <begin position="179"/>
        <end position="206"/>
    </location>
</feature>
<keyword evidence="10" id="KW-1185">Reference proteome</keyword>
<gene>
    <name evidence="9" type="ORF">D7M11_10525</name>
</gene>
<comment type="similarity">
    <text evidence="2">Belongs to the bacterial solute-binding protein 8 family.</text>
</comment>
<evidence type="ECO:0000256" key="6">
    <source>
        <dbReference type="SAM" id="MobiDB-lite"/>
    </source>
</evidence>
<keyword evidence="4 7" id="KW-0732">Signal</keyword>
<dbReference type="PROSITE" id="PS50983">
    <property type="entry name" value="FE_B12_PBP"/>
    <property type="match status" value="1"/>
</dbReference>
<dbReference type="Pfam" id="PF01497">
    <property type="entry name" value="Peripla_BP_2"/>
    <property type="match status" value="1"/>
</dbReference>
<dbReference type="InterPro" id="IPR051313">
    <property type="entry name" value="Bact_iron-sidero_bind"/>
</dbReference>
<organism evidence="9 10">
    <name type="scientific">Paenibacillus ginsengarvi</name>
    <dbReference type="NCBI Taxonomy" id="400777"/>
    <lineage>
        <taxon>Bacteria</taxon>
        <taxon>Bacillati</taxon>
        <taxon>Bacillota</taxon>
        <taxon>Bacilli</taxon>
        <taxon>Bacillales</taxon>
        <taxon>Paenibacillaceae</taxon>
        <taxon>Paenibacillus</taxon>
    </lineage>
</organism>
<proteinExistence type="inferred from homology"/>
<name>A0A3B0CLJ4_9BACL</name>
<dbReference type="SUPFAM" id="SSF53807">
    <property type="entry name" value="Helical backbone' metal receptor"/>
    <property type="match status" value="1"/>
</dbReference>
<reference evidence="9 10" key="1">
    <citation type="journal article" date="2007" name="Int. J. Syst. Evol. Microbiol.">
        <title>Paenibacillus ginsengarvi sp. nov., isolated from soil from ginseng cultivation.</title>
        <authorList>
            <person name="Yoon M.H."/>
            <person name="Ten L.N."/>
            <person name="Im W.T."/>
        </authorList>
    </citation>
    <scope>NUCLEOTIDE SEQUENCE [LARGE SCALE GENOMIC DNA]</scope>
    <source>
        <strain evidence="9 10">KCTC 13059</strain>
    </source>
</reference>
<keyword evidence="5" id="KW-0175">Coiled coil</keyword>
<dbReference type="PANTHER" id="PTHR30532:SF29">
    <property type="entry name" value="FE(3+) DICITRATE-BINDING PERIPLASMIC PROTEIN"/>
    <property type="match status" value="1"/>
</dbReference>
<evidence type="ECO:0000259" key="8">
    <source>
        <dbReference type="PROSITE" id="PS50983"/>
    </source>
</evidence>
<comment type="caution">
    <text evidence="9">The sequence shown here is derived from an EMBL/GenBank/DDBJ whole genome shotgun (WGS) entry which is preliminary data.</text>
</comment>
<sequence length="334" mass="35827">MLLIAFVILLAGCASGSNGSGSTQAGGKQETSNAGGGASTTEPAVKKIEHAMGTTEIKGIPSRIVILEWTYAEDLLALGIQPVGMADIAGYKKWVDAKPAPAASVVDVGNRQEPNMELIMSLKPDLIVTTTTRAKTSYDKLKAIAPTIVFDPYSEKASKDLYAGMLDSFKVVADVVGKQAEAEKVIQNLDKLYEDARAKLKAAGKEGAEYVLTQAFSNQNAAVFRMMTENSSVSQIYSKIGLKNAYKPEKFESQGFATTSVEALAAVQSANFIYAVQSDDNIFENQLKDNAVWKGLAFVKEKRTYGIGGDMWLFGGPLSIQKIVDKTVSLLTAK</sequence>
<feature type="signal peptide" evidence="7">
    <location>
        <begin position="1"/>
        <end position="19"/>
    </location>
</feature>
<dbReference type="AlphaFoldDB" id="A0A3B0CLJ4"/>
<dbReference type="Gene3D" id="3.40.50.1980">
    <property type="entry name" value="Nitrogenase molybdenum iron protein domain"/>
    <property type="match status" value="2"/>
</dbReference>
<dbReference type="PRINTS" id="PR01715">
    <property type="entry name" value="FERRIBNDNGPP"/>
</dbReference>
<evidence type="ECO:0000313" key="9">
    <source>
        <dbReference type="EMBL" id="RKN85089.1"/>
    </source>
</evidence>
<dbReference type="GO" id="GO:0030288">
    <property type="term" value="C:outer membrane-bounded periplasmic space"/>
    <property type="evidence" value="ECO:0007669"/>
    <property type="project" value="TreeGrafter"/>
</dbReference>
<feature type="domain" description="Fe/B12 periplasmic-binding" evidence="8">
    <location>
        <begin position="63"/>
        <end position="334"/>
    </location>
</feature>
<evidence type="ECO:0000256" key="2">
    <source>
        <dbReference type="ARBA" id="ARBA00008814"/>
    </source>
</evidence>
<dbReference type="Proteomes" id="UP000282311">
    <property type="component" value="Unassembled WGS sequence"/>
</dbReference>
<dbReference type="PANTHER" id="PTHR30532">
    <property type="entry name" value="IRON III DICITRATE-BINDING PERIPLASMIC PROTEIN"/>
    <property type="match status" value="1"/>
</dbReference>
<feature type="region of interest" description="Disordered" evidence="6">
    <location>
        <begin position="17"/>
        <end position="41"/>
    </location>
</feature>
<evidence type="ECO:0000313" key="10">
    <source>
        <dbReference type="Proteomes" id="UP000282311"/>
    </source>
</evidence>
<dbReference type="InterPro" id="IPR002491">
    <property type="entry name" value="ABC_transptr_periplasmic_BD"/>
</dbReference>
<feature type="chain" id="PRO_5039063084" evidence="7">
    <location>
        <begin position="20"/>
        <end position="334"/>
    </location>
</feature>
<evidence type="ECO:0000256" key="3">
    <source>
        <dbReference type="ARBA" id="ARBA00022448"/>
    </source>
</evidence>